<protein>
    <recommendedName>
        <fullName evidence="2">DUF7918 domain-containing protein</fullName>
    </recommendedName>
</protein>
<comment type="caution">
    <text evidence="3">The sequence shown here is derived from an EMBL/GenBank/DDBJ whole genome shotgun (WGS) entry which is preliminary data.</text>
</comment>
<keyword evidence="4" id="KW-1185">Reference proteome</keyword>
<evidence type="ECO:0000313" key="3">
    <source>
        <dbReference type="EMBL" id="KAG1781080.1"/>
    </source>
</evidence>
<feature type="region of interest" description="Disordered" evidence="1">
    <location>
        <begin position="264"/>
        <end position="298"/>
    </location>
</feature>
<dbReference type="PANTHER" id="PTHR36223">
    <property type="entry name" value="BETA-LACTAMASE-TYPE TRANSPEPTIDASE FOLD DOMAIN CONTAINING PROTEIN"/>
    <property type="match status" value="1"/>
</dbReference>
<dbReference type="OrthoDB" id="3364132at2759"/>
<proteinExistence type="predicted"/>
<evidence type="ECO:0000259" key="2">
    <source>
        <dbReference type="Pfam" id="PF25534"/>
    </source>
</evidence>
<evidence type="ECO:0000313" key="4">
    <source>
        <dbReference type="Proteomes" id="UP000714275"/>
    </source>
</evidence>
<dbReference type="Pfam" id="PF25534">
    <property type="entry name" value="DUF7918"/>
    <property type="match status" value="1"/>
</dbReference>
<dbReference type="PANTHER" id="PTHR36223:SF1">
    <property type="entry name" value="TRANSCRIPTION ELONGATION FACTOR EAF N-TERMINAL DOMAIN-CONTAINING PROTEIN"/>
    <property type="match status" value="1"/>
</dbReference>
<evidence type="ECO:0000256" key="1">
    <source>
        <dbReference type="SAM" id="MobiDB-lite"/>
    </source>
</evidence>
<dbReference type="AlphaFoldDB" id="A0A9P7D5I4"/>
<dbReference type="InterPro" id="IPR057678">
    <property type="entry name" value="DUF7918"/>
</dbReference>
<name>A0A9P7D5I4_9AGAM</name>
<dbReference type="EMBL" id="JABBWD010000007">
    <property type="protein sequence ID" value="KAG1781080.1"/>
    <property type="molecule type" value="Genomic_DNA"/>
</dbReference>
<feature type="domain" description="DUF7918" evidence="2">
    <location>
        <begin position="7"/>
        <end position="212"/>
    </location>
</feature>
<reference evidence="3" key="1">
    <citation type="journal article" date="2020" name="New Phytol.">
        <title>Comparative genomics reveals dynamic genome evolution in host specialist ectomycorrhizal fungi.</title>
        <authorList>
            <person name="Lofgren L.A."/>
            <person name="Nguyen N.H."/>
            <person name="Vilgalys R."/>
            <person name="Ruytinx J."/>
            <person name="Liao H.L."/>
            <person name="Branco S."/>
            <person name="Kuo A."/>
            <person name="LaButti K."/>
            <person name="Lipzen A."/>
            <person name="Andreopoulos W."/>
            <person name="Pangilinan J."/>
            <person name="Riley R."/>
            <person name="Hundley H."/>
            <person name="Na H."/>
            <person name="Barry K."/>
            <person name="Grigoriev I.V."/>
            <person name="Stajich J.E."/>
            <person name="Kennedy P.G."/>
        </authorList>
    </citation>
    <scope>NUCLEOTIDE SEQUENCE</scope>
    <source>
        <strain evidence="3">DOB743</strain>
    </source>
</reference>
<accession>A0A9P7D5I4</accession>
<feature type="compositionally biased region" description="Basic and acidic residues" evidence="1">
    <location>
        <begin position="268"/>
        <end position="282"/>
    </location>
</feature>
<gene>
    <name evidence="3" type="ORF">EV702DRAFT_1077528</name>
</gene>
<dbReference type="Proteomes" id="UP000714275">
    <property type="component" value="Unassembled WGS sequence"/>
</dbReference>
<sequence>MIFGDLSAYVFIDSQELQEYDAAASSTPMENRITCWIASEEGKKFGVKWMNAAEQSWGIRAVVSVDGVPCNGQAARPGWVGVKERTYLGNRSVTRDFMFSNIELTDDDSMLGDQNSNDIGQIAVKVETGKYMKMQVVKRAKSKNHTLRVREGKVHERSKKACAHRVIFGEEVPRQHSTSRIMFEPDNRPTTVFVFRYTRLDILQAMGIAPSTSKKSMKEEANDYVDEVEIIDGPYEPSSLPLPSKDVKPRIQHLEMELQRLRAQLASSEDKKPSRVKLERGVSRRQQTAMEVLDLTED</sequence>
<organism evidence="3 4">
    <name type="scientific">Suillus placidus</name>
    <dbReference type="NCBI Taxonomy" id="48579"/>
    <lineage>
        <taxon>Eukaryota</taxon>
        <taxon>Fungi</taxon>
        <taxon>Dikarya</taxon>
        <taxon>Basidiomycota</taxon>
        <taxon>Agaricomycotina</taxon>
        <taxon>Agaricomycetes</taxon>
        <taxon>Agaricomycetidae</taxon>
        <taxon>Boletales</taxon>
        <taxon>Suillineae</taxon>
        <taxon>Suillaceae</taxon>
        <taxon>Suillus</taxon>
    </lineage>
</organism>